<evidence type="ECO:0000313" key="1">
    <source>
        <dbReference type="EMBL" id="REF98617.1"/>
    </source>
</evidence>
<protein>
    <submittedName>
        <fullName evidence="1">Methane monooxygenase PmoA-like</fullName>
    </submittedName>
</protein>
<dbReference type="GO" id="GO:0004497">
    <property type="term" value="F:monooxygenase activity"/>
    <property type="evidence" value="ECO:0007669"/>
    <property type="project" value="UniProtKB-KW"/>
</dbReference>
<evidence type="ECO:0000313" key="2">
    <source>
        <dbReference type="Proteomes" id="UP000256913"/>
    </source>
</evidence>
<proteinExistence type="predicted"/>
<organism evidence="1 2">
    <name type="scientific">Asanoa ferruginea</name>
    <dbReference type="NCBI Taxonomy" id="53367"/>
    <lineage>
        <taxon>Bacteria</taxon>
        <taxon>Bacillati</taxon>
        <taxon>Actinomycetota</taxon>
        <taxon>Actinomycetes</taxon>
        <taxon>Micromonosporales</taxon>
        <taxon>Micromonosporaceae</taxon>
        <taxon>Asanoa</taxon>
    </lineage>
</organism>
<name>A0A3D9ZN36_9ACTN</name>
<keyword evidence="1" id="KW-0560">Oxidoreductase</keyword>
<sequence length="298" mass="33106">MSEEPGRPGLGLTHEHDRSLRVSWRDRELFRYVYRPWDDRLESPKPYLHPMWTLGGRPVSLYRPHDHVWHKGLSLALANVGTDNFWGGPTYLNGYGGYAQLANNGTQRHDGFSRLDVSDHDVGVTEELTWVAQDGRAVFAEVRTLDVTVLPDDEAWRLDLTTSLRNTGDIEVAIGSPETEGRSGAAYSGLFWRGPRSFSGGTVRIPDAEGTDELNGARAPWMAFTGRHDGDGERATLLMADRDGPTAWFVRSEVYAVLCPAAFAEVRRVGPGETLTLRYRVVVADGDLDHKACARLAT</sequence>
<dbReference type="EMBL" id="QUMQ01000001">
    <property type="protein sequence ID" value="REF98617.1"/>
    <property type="molecule type" value="Genomic_DNA"/>
</dbReference>
<dbReference type="RefSeq" id="WP_116069881.1">
    <property type="nucleotide sequence ID" value="NZ_BONB01000037.1"/>
</dbReference>
<dbReference type="AlphaFoldDB" id="A0A3D9ZN36"/>
<reference evidence="1 2" key="1">
    <citation type="submission" date="2018-08" db="EMBL/GenBank/DDBJ databases">
        <title>Sequencing the genomes of 1000 actinobacteria strains.</title>
        <authorList>
            <person name="Klenk H.-P."/>
        </authorList>
    </citation>
    <scope>NUCLEOTIDE SEQUENCE [LARGE SCALE GENOMIC DNA]</scope>
    <source>
        <strain evidence="1 2">DSM 44099</strain>
    </source>
</reference>
<gene>
    <name evidence="1" type="ORF">DFJ67_4635</name>
</gene>
<dbReference type="InterPro" id="IPR029475">
    <property type="entry name" value="DUF6807"/>
</dbReference>
<dbReference type="Proteomes" id="UP000256913">
    <property type="component" value="Unassembled WGS sequence"/>
</dbReference>
<keyword evidence="1" id="KW-0503">Monooxygenase</keyword>
<dbReference type="Pfam" id="PF14100">
    <property type="entry name" value="DUF6807"/>
    <property type="match status" value="1"/>
</dbReference>
<accession>A0A3D9ZN36</accession>
<keyword evidence="2" id="KW-1185">Reference proteome</keyword>
<dbReference type="OrthoDB" id="242375at2"/>
<comment type="caution">
    <text evidence="1">The sequence shown here is derived from an EMBL/GenBank/DDBJ whole genome shotgun (WGS) entry which is preliminary data.</text>
</comment>